<feature type="region of interest" description="Disordered" evidence="4">
    <location>
        <begin position="485"/>
        <end position="504"/>
    </location>
</feature>
<evidence type="ECO:0000256" key="2">
    <source>
        <dbReference type="ARBA" id="ARBA00023242"/>
    </source>
</evidence>
<dbReference type="Proteomes" id="UP001345013">
    <property type="component" value="Unassembled WGS sequence"/>
</dbReference>
<dbReference type="SUPFAM" id="SSF47095">
    <property type="entry name" value="HMG-box"/>
    <property type="match status" value="1"/>
</dbReference>
<evidence type="ECO:0000259" key="5">
    <source>
        <dbReference type="PROSITE" id="PS50105"/>
    </source>
</evidence>
<dbReference type="SUPFAM" id="SSF47769">
    <property type="entry name" value="SAM/Pointed domain"/>
    <property type="match status" value="1"/>
</dbReference>
<dbReference type="Pfam" id="PF00505">
    <property type="entry name" value="HMG_box"/>
    <property type="match status" value="1"/>
</dbReference>
<keyword evidence="2 3" id="KW-0539">Nucleus</keyword>
<evidence type="ECO:0008006" key="9">
    <source>
        <dbReference type="Google" id="ProtNLM"/>
    </source>
</evidence>
<accession>A0ABR0KPE3</accession>
<dbReference type="InterPro" id="IPR013761">
    <property type="entry name" value="SAM/pointed_sf"/>
</dbReference>
<feature type="compositionally biased region" description="Basic and acidic residues" evidence="4">
    <location>
        <begin position="63"/>
        <end position="72"/>
    </location>
</feature>
<protein>
    <recommendedName>
        <fullName evidence="9">HMG box domain-containing protein</fullName>
    </recommendedName>
</protein>
<reference evidence="7 8" key="1">
    <citation type="submission" date="2023-08" db="EMBL/GenBank/DDBJ databases">
        <title>Black Yeasts Isolated from many extreme environments.</title>
        <authorList>
            <person name="Coleine C."/>
            <person name="Stajich J.E."/>
            <person name="Selbmann L."/>
        </authorList>
    </citation>
    <scope>NUCLEOTIDE SEQUENCE [LARGE SCALE GENOMIC DNA]</scope>
    <source>
        <strain evidence="7 8">CCFEE 5885</strain>
    </source>
</reference>
<dbReference type="CDD" id="cd09487">
    <property type="entry name" value="SAM_superfamily"/>
    <property type="match status" value="1"/>
</dbReference>
<feature type="region of interest" description="Disordered" evidence="4">
    <location>
        <begin position="267"/>
        <end position="286"/>
    </location>
</feature>
<dbReference type="InterPro" id="IPR001660">
    <property type="entry name" value="SAM"/>
</dbReference>
<sequence>MTDIQPVLQRLGLDQYYEAFLAEGFDTWETVLDIRENDLKILDVKLGHRRRLQRAIADFRGLAKDRPLKSPRPDTANEDVPKPENAAKPSSGRDPASATTTEQKRKYRRHPKHDENAPEKPPSAYVLFSNRVREEVKAENLSFTEIARLVGEKWQKLDPNQKELFESHAGALKESYNKELTDYKKTDAYKEYMQYLADFKAKNAAQTEAKRPKLEYQNSSSLSGNSIPETAEALAHQIPGHARQYSIGSASTTSQAGSSTLPLATVTSLTSVPERRRVSPSYQYPQERRLLGQLSGHSSLSDDSTAPRWDSSDTLSRAATLCLGTPPGGSPSPSDSTAKLGRRDYGFGFASQQWPNRQGIYGLAPDAAATTPDSTVPSLAASAVAADQWRDRSAEASFYNLHGGPSVLPQQQTSSVPISQLIDGYDRPDQRSLSSQMTLPPLRNLPSSTGNTPATASAGLPTPNAFHTYHNTMEQMAVRHVPGRAALNKSESEAADTLAALAER</sequence>
<dbReference type="Gene3D" id="1.10.30.10">
    <property type="entry name" value="High mobility group box domain"/>
    <property type="match status" value="1"/>
</dbReference>
<feature type="region of interest" description="Disordered" evidence="4">
    <location>
        <begin position="319"/>
        <end position="341"/>
    </location>
</feature>
<dbReference type="PROSITE" id="PS50105">
    <property type="entry name" value="SAM_DOMAIN"/>
    <property type="match status" value="1"/>
</dbReference>
<dbReference type="PANTHER" id="PTHR46040">
    <property type="entry name" value="HIGH MOBILITY GROUP PROTEIN 2"/>
    <property type="match status" value="1"/>
</dbReference>
<dbReference type="InterPro" id="IPR009071">
    <property type="entry name" value="HMG_box_dom"/>
</dbReference>
<feature type="domain" description="HMG box" evidence="6">
    <location>
        <begin position="118"/>
        <end position="184"/>
    </location>
</feature>
<keyword evidence="1 3" id="KW-0238">DNA-binding</keyword>
<gene>
    <name evidence="7" type="ORF">LTR24_000589</name>
</gene>
<dbReference type="PROSITE" id="PS50118">
    <property type="entry name" value="HMG_BOX_2"/>
    <property type="match status" value="1"/>
</dbReference>
<dbReference type="EMBL" id="JAVRRG010000004">
    <property type="protein sequence ID" value="KAK5101533.1"/>
    <property type="molecule type" value="Genomic_DNA"/>
</dbReference>
<evidence type="ECO:0000256" key="1">
    <source>
        <dbReference type="ARBA" id="ARBA00023125"/>
    </source>
</evidence>
<proteinExistence type="predicted"/>
<keyword evidence="8" id="KW-1185">Reference proteome</keyword>
<dbReference type="Gene3D" id="1.10.150.50">
    <property type="entry name" value="Transcription Factor, Ets-1"/>
    <property type="match status" value="1"/>
</dbReference>
<evidence type="ECO:0000256" key="4">
    <source>
        <dbReference type="SAM" id="MobiDB-lite"/>
    </source>
</evidence>
<organism evidence="7 8">
    <name type="scientific">Lithohypha guttulata</name>
    <dbReference type="NCBI Taxonomy" id="1690604"/>
    <lineage>
        <taxon>Eukaryota</taxon>
        <taxon>Fungi</taxon>
        <taxon>Dikarya</taxon>
        <taxon>Ascomycota</taxon>
        <taxon>Pezizomycotina</taxon>
        <taxon>Eurotiomycetes</taxon>
        <taxon>Chaetothyriomycetidae</taxon>
        <taxon>Chaetothyriales</taxon>
        <taxon>Trichomeriaceae</taxon>
        <taxon>Lithohypha</taxon>
    </lineage>
</organism>
<evidence type="ECO:0000313" key="7">
    <source>
        <dbReference type="EMBL" id="KAK5101533.1"/>
    </source>
</evidence>
<dbReference type="PANTHER" id="PTHR46040:SF3">
    <property type="entry name" value="HIGH MOBILITY GROUP PROTEIN 2"/>
    <property type="match status" value="1"/>
</dbReference>
<evidence type="ECO:0000259" key="6">
    <source>
        <dbReference type="PROSITE" id="PS50118"/>
    </source>
</evidence>
<dbReference type="InterPro" id="IPR036910">
    <property type="entry name" value="HMG_box_dom_sf"/>
</dbReference>
<comment type="caution">
    <text evidence="7">The sequence shown here is derived from an EMBL/GenBank/DDBJ whole genome shotgun (WGS) entry which is preliminary data.</text>
</comment>
<dbReference type="Pfam" id="PF00536">
    <property type="entry name" value="SAM_1"/>
    <property type="match status" value="1"/>
</dbReference>
<feature type="region of interest" description="Disordered" evidence="4">
    <location>
        <begin position="422"/>
        <end position="466"/>
    </location>
</feature>
<feature type="region of interest" description="Disordered" evidence="4">
    <location>
        <begin position="63"/>
        <end position="123"/>
    </location>
</feature>
<evidence type="ECO:0000256" key="3">
    <source>
        <dbReference type="PROSITE-ProRule" id="PRU00267"/>
    </source>
</evidence>
<feature type="compositionally biased region" description="Polar residues" evidence="4">
    <location>
        <begin position="445"/>
        <end position="455"/>
    </location>
</feature>
<name>A0ABR0KPE3_9EURO</name>
<dbReference type="InterPro" id="IPR051965">
    <property type="entry name" value="ChromReg_NeuronalGeneExpr"/>
</dbReference>
<dbReference type="SMART" id="SM00398">
    <property type="entry name" value="HMG"/>
    <property type="match status" value="1"/>
</dbReference>
<evidence type="ECO:0000313" key="8">
    <source>
        <dbReference type="Proteomes" id="UP001345013"/>
    </source>
</evidence>
<feature type="DNA-binding region" description="HMG box" evidence="3">
    <location>
        <begin position="118"/>
        <end position="184"/>
    </location>
</feature>
<feature type="domain" description="SAM" evidence="5">
    <location>
        <begin position="1"/>
        <end position="62"/>
    </location>
</feature>